<protein>
    <submittedName>
        <fullName evidence="2">Uncharacterized protein</fullName>
    </submittedName>
</protein>
<proteinExistence type="predicted"/>
<organism evidence="2 3">
    <name type="scientific">Riccia fluitans</name>
    <dbReference type="NCBI Taxonomy" id="41844"/>
    <lineage>
        <taxon>Eukaryota</taxon>
        <taxon>Viridiplantae</taxon>
        <taxon>Streptophyta</taxon>
        <taxon>Embryophyta</taxon>
        <taxon>Marchantiophyta</taxon>
        <taxon>Marchantiopsida</taxon>
        <taxon>Marchantiidae</taxon>
        <taxon>Marchantiales</taxon>
        <taxon>Ricciaceae</taxon>
        <taxon>Riccia</taxon>
    </lineage>
</organism>
<name>A0ABD1XI52_9MARC</name>
<evidence type="ECO:0000313" key="3">
    <source>
        <dbReference type="Proteomes" id="UP001605036"/>
    </source>
</evidence>
<dbReference type="Proteomes" id="UP001605036">
    <property type="component" value="Unassembled WGS sequence"/>
</dbReference>
<evidence type="ECO:0000256" key="1">
    <source>
        <dbReference type="SAM" id="MobiDB-lite"/>
    </source>
</evidence>
<keyword evidence="3" id="KW-1185">Reference proteome</keyword>
<sequence>MAVIMQESHNLSKELEILATNKARKASAENTSTYLEAMKEMISKVETFRRLNRRRLEEAREDSSAEDSTGNLRNSEDSNELCSLPAESIEQSKTIEHCLQSDDDCNSREGRNRRDREILDRALWAELNKLQNEFEKIGFIET</sequence>
<dbReference type="AlphaFoldDB" id="A0ABD1XI52"/>
<accession>A0ABD1XI52</accession>
<gene>
    <name evidence="2" type="ORF">R1flu_027185</name>
</gene>
<comment type="caution">
    <text evidence="2">The sequence shown here is derived from an EMBL/GenBank/DDBJ whole genome shotgun (WGS) entry which is preliminary data.</text>
</comment>
<evidence type="ECO:0000313" key="2">
    <source>
        <dbReference type="EMBL" id="KAL2608612.1"/>
    </source>
</evidence>
<feature type="region of interest" description="Disordered" evidence="1">
    <location>
        <begin position="56"/>
        <end position="83"/>
    </location>
</feature>
<reference evidence="2 3" key="1">
    <citation type="submission" date="2024-09" db="EMBL/GenBank/DDBJ databases">
        <title>Chromosome-scale assembly of Riccia fluitans.</title>
        <authorList>
            <person name="Paukszto L."/>
            <person name="Sawicki J."/>
            <person name="Karawczyk K."/>
            <person name="Piernik-Szablinska J."/>
            <person name="Szczecinska M."/>
            <person name="Mazdziarz M."/>
        </authorList>
    </citation>
    <scope>NUCLEOTIDE SEQUENCE [LARGE SCALE GENOMIC DNA]</scope>
    <source>
        <strain evidence="2">Rf_01</strain>
        <tissue evidence="2">Aerial parts of the thallus</tissue>
    </source>
</reference>
<dbReference type="EMBL" id="JBHFFA010000008">
    <property type="protein sequence ID" value="KAL2608612.1"/>
    <property type="molecule type" value="Genomic_DNA"/>
</dbReference>